<sequence length="438" mass="48902">MPAPKQRTLASPVAAQGTALHTGSKVTIRFLPAPPDTGYLFRRVDLPDEPTLLAQIENVRRTERATSLGEGSVKIHTVEHVLAALRGCGIDNAVIELDANEPPIGDGSAQFFVDMIQKAGIIEQDKPASFYELREPVWVEGPEGAHIAAWPCQQLRISCTHASHTKKFTQFLLWEYDSQRFVEEIAPARTFVFFEELETLMQKGLIKGGSIENAIIIRDGAIYAREPLRFEDEFVRHKILDILGDLALFPKRLKAHIVAAKPSHALNVELAKAIHRQHREYLSRLMPVELIPVGEGALEVGEILKILPHRFPFLMIDRVLKFEENTRAVGQKAVTINEPYFQGHFPGHPIMPGVLQIEAMAQLASILFLRQAQNAGKLGYFMSADRVKFRRPVRPGDTLIIEVELVRSRGSIAKAKGRCFVHDDVVCEGELLFALTAP</sequence>
<evidence type="ECO:0000256" key="4">
    <source>
        <dbReference type="ARBA" id="ARBA00005002"/>
    </source>
</evidence>
<comment type="caution">
    <text evidence="17">The sequence shown here is derived from an EMBL/GenBank/DDBJ whole genome shotgun (WGS) entry which is preliminary data.</text>
</comment>
<dbReference type="NCBIfam" id="NF000582">
    <property type="entry name" value="PRK00006.1"/>
    <property type="match status" value="1"/>
</dbReference>
<keyword evidence="18" id="KW-1185">Reference proteome</keyword>
<comment type="similarity">
    <text evidence="15">Belongs to the LpxC family.</text>
</comment>
<evidence type="ECO:0000256" key="9">
    <source>
        <dbReference type="ARBA" id="ARBA00022801"/>
    </source>
</evidence>
<feature type="binding site" evidence="15">
    <location>
        <position position="80"/>
    </location>
    <ligand>
        <name>Zn(2+)</name>
        <dbReference type="ChEBI" id="CHEBI:29105"/>
    </ligand>
</feature>
<keyword evidence="7 15" id="KW-0441">Lipid A biosynthesis</keyword>
<keyword evidence="8 15" id="KW-0479">Metal-binding</keyword>
<evidence type="ECO:0000256" key="7">
    <source>
        <dbReference type="ARBA" id="ARBA00022556"/>
    </source>
</evidence>
<dbReference type="InterPro" id="IPR020568">
    <property type="entry name" value="Ribosomal_Su5_D2-typ_SF"/>
</dbReference>
<dbReference type="EMBL" id="CAJNOB010000071">
    <property type="protein sequence ID" value="CAF0705419.1"/>
    <property type="molecule type" value="Genomic_DNA"/>
</dbReference>
<dbReference type="CDD" id="cd01288">
    <property type="entry name" value="FabZ"/>
    <property type="match status" value="1"/>
</dbReference>
<evidence type="ECO:0000256" key="12">
    <source>
        <dbReference type="ARBA" id="ARBA00023239"/>
    </source>
</evidence>
<dbReference type="GO" id="GO:0016020">
    <property type="term" value="C:membrane"/>
    <property type="evidence" value="ECO:0007669"/>
    <property type="project" value="GOC"/>
</dbReference>
<evidence type="ECO:0000256" key="2">
    <source>
        <dbReference type="ARBA" id="ARBA00002923"/>
    </source>
</evidence>
<organism evidence="17 18">
    <name type="scientific">Candidatus Methylacidithermus pantelleriae</name>
    <dbReference type="NCBI Taxonomy" id="2744239"/>
    <lineage>
        <taxon>Bacteria</taxon>
        <taxon>Pseudomonadati</taxon>
        <taxon>Verrucomicrobiota</taxon>
        <taxon>Methylacidiphilae</taxon>
        <taxon>Methylacidiphilales</taxon>
        <taxon>Methylacidiphilaceae</taxon>
        <taxon>Candidatus Methylacidithermus</taxon>
    </lineage>
</organism>
<comment type="subcellular location">
    <subcellularLocation>
        <location evidence="3 16">Cytoplasm</location>
    </subcellularLocation>
</comment>
<comment type="similarity">
    <text evidence="16">Belongs to the thioester dehydratase family. FabZ subfamily.</text>
</comment>
<dbReference type="InterPro" id="IPR004463">
    <property type="entry name" value="UDP-acyl_GlcNac_deAcase"/>
</dbReference>
<dbReference type="UniPathway" id="UPA00359">
    <property type="reaction ID" value="UER00478"/>
</dbReference>
<evidence type="ECO:0000256" key="10">
    <source>
        <dbReference type="ARBA" id="ARBA00022833"/>
    </source>
</evidence>
<dbReference type="Proteomes" id="UP000663859">
    <property type="component" value="Unassembled WGS sequence"/>
</dbReference>
<reference evidence="17" key="1">
    <citation type="submission" date="2021-02" db="EMBL/GenBank/DDBJ databases">
        <authorList>
            <person name="Cremers G."/>
            <person name="Picone N."/>
        </authorList>
    </citation>
    <scope>NUCLEOTIDE SEQUENCE</scope>
    <source>
        <strain evidence="17">PQ17</strain>
    </source>
</reference>
<evidence type="ECO:0000256" key="3">
    <source>
        <dbReference type="ARBA" id="ARBA00004496"/>
    </source>
</evidence>
<dbReference type="SUPFAM" id="SSF54637">
    <property type="entry name" value="Thioesterase/thiol ester dehydrase-isomerase"/>
    <property type="match status" value="1"/>
</dbReference>
<dbReference type="GO" id="GO:0009245">
    <property type="term" value="P:lipid A biosynthetic process"/>
    <property type="evidence" value="ECO:0007669"/>
    <property type="project" value="UniProtKB-UniRule"/>
</dbReference>
<dbReference type="EC" id="3.5.1.108" evidence="15"/>
<comment type="catalytic activity">
    <reaction evidence="16">
        <text>a (3R)-hydroxyacyl-[ACP] = a (2E)-enoyl-[ACP] + H2O</text>
        <dbReference type="Rhea" id="RHEA:13097"/>
        <dbReference type="Rhea" id="RHEA-COMP:9925"/>
        <dbReference type="Rhea" id="RHEA-COMP:9945"/>
        <dbReference type="ChEBI" id="CHEBI:15377"/>
        <dbReference type="ChEBI" id="CHEBI:78784"/>
        <dbReference type="ChEBI" id="CHEBI:78827"/>
        <dbReference type="EC" id="4.2.1.59"/>
    </reaction>
</comment>
<dbReference type="Gene3D" id="3.30.1700.10">
    <property type="entry name" value="lpxc deacetylase, domain 2"/>
    <property type="match status" value="1"/>
</dbReference>
<comment type="function">
    <text evidence="14 16">Involved in unsaturated fatty acids biosynthesis. Catalyzes the dehydration of short chain beta-hydroxyacyl-ACPs and long chain saturated and unsaturated beta-hydroxyacyl-ACPs.</text>
</comment>
<dbReference type="SUPFAM" id="SSF54211">
    <property type="entry name" value="Ribosomal protein S5 domain 2-like"/>
    <property type="match status" value="2"/>
</dbReference>
<dbReference type="AlphaFoldDB" id="A0A8J2BWW1"/>
<dbReference type="InterPro" id="IPR015870">
    <property type="entry name" value="UDP-acyl_N-AcGlcN_deAcase_N"/>
</dbReference>
<dbReference type="HAMAP" id="MF_00388">
    <property type="entry name" value="LpxC"/>
    <property type="match status" value="1"/>
</dbReference>
<evidence type="ECO:0000256" key="6">
    <source>
        <dbReference type="ARBA" id="ARBA00022516"/>
    </source>
</evidence>
<evidence type="ECO:0000313" key="17">
    <source>
        <dbReference type="EMBL" id="CAF0705419.1"/>
    </source>
</evidence>
<dbReference type="GO" id="GO:0046872">
    <property type="term" value="F:metal ion binding"/>
    <property type="evidence" value="ECO:0007669"/>
    <property type="project" value="UniProtKB-KW"/>
</dbReference>
<dbReference type="GO" id="GO:0005737">
    <property type="term" value="C:cytoplasm"/>
    <property type="evidence" value="ECO:0007669"/>
    <property type="project" value="UniProtKB-SubCell"/>
</dbReference>
<dbReference type="InterPro" id="IPR011334">
    <property type="entry name" value="UDP-acyl_GlcNac_deAcase_C"/>
</dbReference>
<keyword evidence="12 16" id="KW-0456">Lyase</keyword>
<dbReference type="PANTHER" id="PTHR33694">
    <property type="entry name" value="UDP-3-O-ACYL-N-ACETYLGLUCOSAMINE DEACETYLASE 1, MITOCHONDRIAL-RELATED"/>
    <property type="match status" value="1"/>
</dbReference>
<protein>
    <recommendedName>
        <fullName evidence="15 16">Multifunctional fusion protein</fullName>
    </recommendedName>
    <domain>
        <recommendedName>
            <fullName evidence="16">3-hydroxyacyl-[acyl-carrier-protein] dehydratase FabZ</fullName>
            <ecNumber evidence="16">4.2.1.59</ecNumber>
        </recommendedName>
        <alternativeName>
            <fullName evidence="16">(3R)-hydroxymyristoyl-[acyl-carrier-protein] dehydratase</fullName>
        </alternativeName>
        <alternativeName>
            <fullName evidence="16">Beta-hydroxyacyl-ACP dehydratase</fullName>
            <shortName evidence="16">(3R)-hydroxymyristoyl-ACP dehydrase</shortName>
        </alternativeName>
    </domain>
    <domain>
        <recommendedName>
            <fullName evidence="15">UDP-3-O-acyl-N-acetylglucosamine deacetylase</fullName>
            <shortName evidence="15">UDP-3-O-acyl-GlcNAc deacetylase</shortName>
            <ecNumber evidence="15">3.5.1.108</ecNumber>
        </recommendedName>
        <alternativeName>
            <fullName evidence="15">UDP-3-O-[R-3-hydroxymyristoyl]-N-acetylglucosamine deacetylase</fullName>
        </alternativeName>
    </domain>
</protein>
<dbReference type="Gene3D" id="3.30.230.20">
    <property type="entry name" value="lpxc deacetylase, domain 1"/>
    <property type="match status" value="1"/>
</dbReference>
<evidence type="ECO:0000256" key="13">
    <source>
        <dbReference type="ARBA" id="ARBA00024535"/>
    </source>
</evidence>
<dbReference type="RefSeq" id="WP_174582668.1">
    <property type="nucleotide sequence ID" value="NZ_CAJNOB010000071.1"/>
</dbReference>
<keyword evidence="6 15" id="KW-0444">Lipid biosynthesis</keyword>
<dbReference type="PANTHER" id="PTHR33694:SF1">
    <property type="entry name" value="UDP-3-O-ACYL-N-ACETYLGLUCOSAMINE DEACETYLASE 1, MITOCHONDRIAL-RELATED"/>
    <property type="match status" value="1"/>
</dbReference>
<evidence type="ECO:0000256" key="1">
    <source>
        <dbReference type="ARBA" id="ARBA00001947"/>
    </source>
</evidence>
<dbReference type="GO" id="GO:0103117">
    <property type="term" value="F:UDP-3-O-acyl-N-acetylglucosamine deacetylase activity"/>
    <property type="evidence" value="ECO:0007669"/>
    <property type="project" value="UniProtKB-UniRule"/>
</dbReference>
<evidence type="ECO:0000256" key="15">
    <source>
        <dbReference type="HAMAP-Rule" id="MF_00388"/>
    </source>
</evidence>
<dbReference type="FunFam" id="3.10.129.10:FF:000001">
    <property type="entry name" value="3-hydroxyacyl-[acyl-carrier-protein] dehydratase FabZ"/>
    <property type="match status" value="1"/>
</dbReference>
<comment type="pathway">
    <text evidence="4 15">Glycolipid biosynthesis; lipid IV(A) biosynthesis; lipid IV(A) from (3R)-3-hydroxytetradecanoyl-[acyl-carrier-protein] and UDP-N-acetyl-alpha-D-glucosamine: step 2/6.</text>
</comment>
<dbReference type="GO" id="GO:0006633">
    <property type="term" value="P:fatty acid biosynthetic process"/>
    <property type="evidence" value="ECO:0007669"/>
    <property type="project" value="UniProtKB-UniRule"/>
</dbReference>
<dbReference type="GO" id="GO:0019171">
    <property type="term" value="F:(3R)-hydroxyacyl-[acyl-carrier-protein] dehydratase activity"/>
    <property type="evidence" value="ECO:0007669"/>
    <property type="project" value="UniProtKB-EC"/>
</dbReference>
<evidence type="ECO:0000313" key="18">
    <source>
        <dbReference type="Proteomes" id="UP000663859"/>
    </source>
</evidence>
<dbReference type="EC" id="4.2.1.59" evidence="16"/>
<evidence type="ECO:0000256" key="16">
    <source>
        <dbReference type="HAMAP-Rule" id="MF_00406"/>
    </source>
</evidence>
<dbReference type="InterPro" id="IPR013114">
    <property type="entry name" value="FabA_FabZ"/>
</dbReference>
<keyword evidence="5 16" id="KW-0963">Cytoplasm</keyword>
<dbReference type="NCBIfam" id="TIGR01750">
    <property type="entry name" value="fabZ"/>
    <property type="match status" value="1"/>
</dbReference>
<keyword evidence="9 15" id="KW-0378">Hydrolase</keyword>
<dbReference type="Pfam" id="PF07977">
    <property type="entry name" value="FabA"/>
    <property type="match status" value="1"/>
</dbReference>
<keyword evidence="10 15" id="KW-0862">Zinc</keyword>
<dbReference type="NCBIfam" id="NF009667">
    <property type="entry name" value="PRK13188.1"/>
    <property type="match status" value="1"/>
</dbReference>
<gene>
    <name evidence="17" type="primary">lpxC/fabZ</name>
    <name evidence="16" type="synonym">fabZ</name>
    <name evidence="15" type="synonym">lpxC</name>
    <name evidence="17" type="ORF">MPNT_90089</name>
</gene>
<accession>A0A8J2BWW1</accession>
<dbReference type="Pfam" id="PF03331">
    <property type="entry name" value="LpxC"/>
    <property type="match status" value="1"/>
</dbReference>
<feature type="binding site" evidence="15">
    <location>
        <position position="241"/>
    </location>
    <ligand>
        <name>Zn(2+)</name>
        <dbReference type="ChEBI" id="CHEBI:29105"/>
    </ligand>
</feature>
<feature type="active site" description="Proton donor" evidence="15">
    <location>
        <position position="264"/>
    </location>
</feature>
<evidence type="ECO:0000256" key="14">
    <source>
        <dbReference type="ARBA" id="ARBA00025049"/>
    </source>
</evidence>
<feature type="binding site" evidence="15">
    <location>
        <position position="237"/>
    </location>
    <ligand>
        <name>Zn(2+)</name>
        <dbReference type="ChEBI" id="CHEBI:29105"/>
    </ligand>
</feature>
<comment type="function">
    <text evidence="2 15">Catalyzes the hydrolysis of UDP-3-O-myristoyl-N-acetylglucosamine to form UDP-3-O-myristoylglucosamine and acetate, the committed step in lipid A biosynthesis.</text>
</comment>
<dbReference type="InterPro" id="IPR029069">
    <property type="entry name" value="HotDog_dom_sf"/>
</dbReference>
<feature type="active site" evidence="16">
    <location>
        <position position="344"/>
    </location>
</feature>
<dbReference type="NCBIfam" id="TIGR00325">
    <property type="entry name" value="lpxC"/>
    <property type="match status" value="1"/>
</dbReference>
<evidence type="ECO:0000256" key="11">
    <source>
        <dbReference type="ARBA" id="ARBA00023098"/>
    </source>
</evidence>
<evidence type="ECO:0000256" key="5">
    <source>
        <dbReference type="ARBA" id="ARBA00022490"/>
    </source>
</evidence>
<comment type="catalytic activity">
    <reaction evidence="13 15">
        <text>a UDP-3-O-[(3R)-3-hydroxyacyl]-N-acetyl-alpha-D-glucosamine + H2O = a UDP-3-O-[(3R)-3-hydroxyacyl]-alpha-D-glucosamine + acetate</text>
        <dbReference type="Rhea" id="RHEA:67816"/>
        <dbReference type="ChEBI" id="CHEBI:15377"/>
        <dbReference type="ChEBI" id="CHEBI:30089"/>
        <dbReference type="ChEBI" id="CHEBI:137740"/>
        <dbReference type="ChEBI" id="CHEBI:173225"/>
        <dbReference type="EC" id="3.5.1.108"/>
    </reaction>
</comment>
<dbReference type="InterPro" id="IPR010084">
    <property type="entry name" value="FabZ"/>
</dbReference>
<dbReference type="HAMAP" id="MF_00406">
    <property type="entry name" value="FabZ"/>
    <property type="match status" value="1"/>
</dbReference>
<comment type="cofactor">
    <cofactor evidence="1 15">
        <name>Zn(2+)</name>
        <dbReference type="ChEBI" id="CHEBI:29105"/>
    </cofactor>
</comment>
<dbReference type="Gene3D" id="3.10.129.10">
    <property type="entry name" value="Hotdog Thioesterase"/>
    <property type="match status" value="1"/>
</dbReference>
<keyword evidence="11 15" id="KW-0443">Lipid metabolism</keyword>
<name>A0A8J2BWW1_9BACT</name>
<proteinExistence type="inferred from homology"/>
<evidence type="ECO:0000256" key="8">
    <source>
        <dbReference type="ARBA" id="ARBA00022723"/>
    </source>
</evidence>